<dbReference type="FunFam" id="3.40.50.720:FF:000271">
    <property type="entry name" value="oxidoreductase HTATIP2 isoform X1"/>
    <property type="match status" value="1"/>
</dbReference>
<keyword evidence="6" id="KW-0812">Transmembrane</keyword>
<dbReference type="Pfam" id="PF13460">
    <property type="entry name" value="NAD_binding_10"/>
    <property type="match status" value="1"/>
</dbReference>
<dbReference type="SUPFAM" id="SSF51735">
    <property type="entry name" value="NAD(P)-binding Rossmann-fold domains"/>
    <property type="match status" value="1"/>
</dbReference>
<dbReference type="InterPro" id="IPR016040">
    <property type="entry name" value="NAD(P)-bd_dom"/>
</dbReference>
<keyword evidence="2" id="KW-0007">Acetylation</keyword>
<organism evidence="8 9">
    <name type="scientific">Dreissena polymorpha</name>
    <name type="common">Zebra mussel</name>
    <name type="synonym">Mytilus polymorpha</name>
    <dbReference type="NCBI Taxonomy" id="45954"/>
    <lineage>
        <taxon>Eukaryota</taxon>
        <taxon>Metazoa</taxon>
        <taxon>Spiralia</taxon>
        <taxon>Lophotrochozoa</taxon>
        <taxon>Mollusca</taxon>
        <taxon>Bivalvia</taxon>
        <taxon>Autobranchia</taxon>
        <taxon>Heteroconchia</taxon>
        <taxon>Euheterodonta</taxon>
        <taxon>Imparidentia</taxon>
        <taxon>Neoheterodontei</taxon>
        <taxon>Myida</taxon>
        <taxon>Dreissenoidea</taxon>
        <taxon>Dreissenidae</taxon>
        <taxon>Dreissena</taxon>
    </lineage>
</organism>
<reference evidence="8" key="2">
    <citation type="submission" date="2020-11" db="EMBL/GenBank/DDBJ databases">
        <authorList>
            <person name="McCartney M.A."/>
            <person name="Auch B."/>
            <person name="Kono T."/>
            <person name="Mallez S."/>
            <person name="Becker A."/>
            <person name="Gohl D.M."/>
            <person name="Silverstein K.A.T."/>
            <person name="Koren S."/>
            <person name="Bechman K.B."/>
            <person name="Herman A."/>
            <person name="Abrahante J.E."/>
            <person name="Garbe J."/>
        </authorList>
    </citation>
    <scope>NUCLEOTIDE SEQUENCE</scope>
    <source>
        <strain evidence="8">Duluth1</strain>
        <tissue evidence="8">Whole animal</tissue>
    </source>
</reference>
<keyword evidence="9" id="KW-1185">Reference proteome</keyword>
<dbReference type="EMBL" id="JAIWYP010000001">
    <property type="protein sequence ID" value="KAH3882598.1"/>
    <property type="molecule type" value="Genomic_DNA"/>
</dbReference>
<evidence type="ECO:0000256" key="4">
    <source>
        <dbReference type="ARBA" id="ARBA00093483"/>
    </source>
</evidence>
<dbReference type="PANTHER" id="PTHR14097">
    <property type="entry name" value="OXIDOREDUCTASE HTATIP2"/>
    <property type="match status" value="1"/>
</dbReference>
<reference evidence="8" key="1">
    <citation type="journal article" date="2019" name="bioRxiv">
        <title>The Genome of the Zebra Mussel, Dreissena polymorpha: A Resource for Invasive Species Research.</title>
        <authorList>
            <person name="McCartney M.A."/>
            <person name="Auch B."/>
            <person name="Kono T."/>
            <person name="Mallez S."/>
            <person name="Zhang Y."/>
            <person name="Obille A."/>
            <person name="Becker A."/>
            <person name="Abrahante J.E."/>
            <person name="Garbe J."/>
            <person name="Badalamenti J.P."/>
            <person name="Herman A."/>
            <person name="Mangelson H."/>
            <person name="Liachko I."/>
            <person name="Sullivan S."/>
            <person name="Sone E.D."/>
            <person name="Koren S."/>
            <person name="Silverstein K.A.T."/>
            <person name="Beckman K.B."/>
            <person name="Gohl D.M."/>
        </authorList>
    </citation>
    <scope>NUCLEOTIDE SEQUENCE</scope>
    <source>
        <strain evidence="8">Duluth1</strain>
        <tissue evidence="8">Whole animal</tissue>
    </source>
</reference>
<evidence type="ECO:0000256" key="3">
    <source>
        <dbReference type="ARBA" id="ARBA00023157"/>
    </source>
</evidence>
<keyword evidence="3" id="KW-1015">Disulfide bond</keyword>
<evidence type="ECO:0000313" key="8">
    <source>
        <dbReference type="EMBL" id="KAH3882598.1"/>
    </source>
</evidence>
<sequence>MLWFKCNEIIPGVAIAVAFLAVALGGFLFYLEHTTDVDVNLLCRMAEGPADQREMFKQARKTAAILGYTGETGQALVKLLAQEQLFSKVTLIGRRTIPLNESDRPEFEQKVVDFEKLDEYADTFKGHDVGFWCLGTTRGKAGVDGFKRVDHDYLLKTAELAKSGGMKHMQLMSTMGADHRGSALYTKTKGQVEEAMKVMLFQKLSIFRPAVLMVKRKESRPIETLARFLLVPVAKLFPTAITIPIEYVAQAMVNNAVNATDTAVETFENKDIHVMSGKSGHCPKS</sequence>
<keyword evidence="6" id="KW-0472">Membrane</keyword>
<evidence type="ECO:0000256" key="2">
    <source>
        <dbReference type="ARBA" id="ARBA00022990"/>
    </source>
</evidence>
<accession>A0A9D4RXK1</accession>
<keyword evidence="1" id="KW-0521">NADP</keyword>
<dbReference type="Proteomes" id="UP000828390">
    <property type="component" value="Unassembled WGS sequence"/>
</dbReference>
<proteinExistence type="predicted"/>
<evidence type="ECO:0000259" key="7">
    <source>
        <dbReference type="Pfam" id="PF13460"/>
    </source>
</evidence>
<keyword evidence="6" id="KW-1133">Transmembrane helix</keyword>
<dbReference type="InterPro" id="IPR036291">
    <property type="entry name" value="NAD(P)-bd_dom_sf"/>
</dbReference>
<protein>
    <recommendedName>
        <fullName evidence="5">Protein HTATIP2</fullName>
    </recommendedName>
</protein>
<dbReference type="GO" id="GO:0005737">
    <property type="term" value="C:cytoplasm"/>
    <property type="evidence" value="ECO:0007669"/>
    <property type="project" value="TreeGrafter"/>
</dbReference>
<gene>
    <name evidence="8" type="ORF">DPMN_006540</name>
</gene>
<evidence type="ECO:0000256" key="5">
    <source>
        <dbReference type="ARBA" id="ARBA00093604"/>
    </source>
</evidence>
<feature type="domain" description="NAD(P)-binding" evidence="7">
    <location>
        <begin position="69"/>
        <end position="180"/>
    </location>
</feature>
<comment type="caution">
    <text evidence="8">The sequence shown here is derived from an EMBL/GenBank/DDBJ whole genome shotgun (WGS) entry which is preliminary data.</text>
</comment>
<dbReference type="GO" id="GO:0051170">
    <property type="term" value="P:import into nucleus"/>
    <property type="evidence" value="ECO:0007669"/>
    <property type="project" value="TreeGrafter"/>
</dbReference>
<evidence type="ECO:0000256" key="1">
    <source>
        <dbReference type="ARBA" id="ARBA00022857"/>
    </source>
</evidence>
<name>A0A9D4RXK1_DREPO</name>
<dbReference type="PANTHER" id="PTHR14097:SF7">
    <property type="entry name" value="OXIDOREDUCTASE HTATIP2"/>
    <property type="match status" value="1"/>
</dbReference>
<dbReference type="CDD" id="cd05250">
    <property type="entry name" value="CC3_like_SDR_a"/>
    <property type="match status" value="1"/>
</dbReference>
<dbReference type="Gene3D" id="3.40.50.720">
    <property type="entry name" value="NAD(P)-binding Rossmann-like Domain"/>
    <property type="match status" value="1"/>
</dbReference>
<evidence type="ECO:0000313" key="9">
    <source>
        <dbReference type="Proteomes" id="UP000828390"/>
    </source>
</evidence>
<comment type="subunit">
    <text evidence="4">Monomer. Forms homodimers during oxidative stress. Interacts (via N-terminus) with elongation factor EEF1A1 (via middle-region); the interaction is direct and competes with EEF1A1 binding to guanyl-nucleotide exchange factor EEF1B2, thereby inhibiting GDP for GTP exchange and reactivation of EEF1A1. Interacts with nuclear transport receptors XPO4, IPO5/RANBP5, IPO7, IPO9 and KPNB1 as well as GCN1L1/GCN1 and LRPPRC probably through their HEAT repeats. Binds NCOA5/CIA.</text>
</comment>
<dbReference type="OrthoDB" id="430436at2759"/>
<evidence type="ECO:0000256" key="6">
    <source>
        <dbReference type="SAM" id="Phobius"/>
    </source>
</evidence>
<dbReference type="AlphaFoldDB" id="A0A9D4RXK1"/>
<feature type="transmembrane region" description="Helical" evidence="6">
    <location>
        <begin position="12"/>
        <end position="31"/>
    </location>
</feature>
<dbReference type="GO" id="GO:0003824">
    <property type="term" value="F:catalytic activity"/>
    <property type="evidence" value="ECO:0007669"/>
    <property type="project" value="UniProtKB-ARBA"/>
</dbReference>